<dbReference type="AlphaFoldDB" id="A0A0W8FXT3"/>
<gene>
    <name evidence="1" type="ORF">ASZ90_004677</name>
</gene>
<comment type="caution">
    <text evidence="1">The sequence shown here is derived from an EMBL/GenBank/DDBJ whole genome shotgun (WGS) entry which is preliminary data.</text>
</comment>
<proteinExistence type="predicted"/>
<dbReference type="InterPro" id="IPR036278">
    <property type="entry name" value="Sialidase_sf"/>
</dbReference>
<evidence type="ECO:0000313" key="1">
    <source>
        <dbReference type="EMBL" id="KUG25502.1"/>
    </source>
</evidence>
<reference evidence="1" key="1">
    <citation type="journal article" date="2015" name="Proc. Natl. Acad. Sci. U.S.A.">
        <title>Networks of energetic and metabolic interactions define dynamics in microbial communities.</title>
        <authorList>
            <person name="Embree M."/>
            <person name="Liu J.K."/>
            <person name="Al-Bassam M.M."/>
            <person name="Zengler K."/>
        </authorList>
    </citation>
    <scope>NUCLEOTIDE SEQUENCE</scope>
</reference>
<dbReference type="EMBL" id="LNQE01000672">
    <property type="protein sequence ID" value="KUG25502.1"/>
    <property type="molecule type" value="Genomic_DNA"/>
</dbReference>
<organism evidence="1">
    <name type="scientific">hydrocarbon metagenome</name>
    <dbReference type="NCBI Taxonomy" id="938273"/>
    <lineage>
        <taxon>unclassified sequences</taxon>
        <taxon>metagenomes</taxon>
        <taxon>ecological metagenomes</taxon>
    </lineage>
</organism>
<dbReference type="SUPFAM" id="SSF50939">
    <property type="entry name" value="Sialidases"/>
    <property type="match status" value="3"/>
</dbReference>
<protein>
    <submittedName>
        <fullName evidence="1">Uncharacterized protein</fullName>
    </submittedName>
</protein>
<sequence length="1047" mass="114865">MQRILLALIMIIFLVVSCKLKEEPTEPVDPDEDDLILVFPNGNDSLMVGANYDILWASTLQSTLVLEYSTDNGSTWKTISDSVSNTGSYTWGPVPDSRSSKCLMRVRTPNGSSSDQSDGNWSIIENVNKVLILTAPSGGIVLQQGSSLDIAWISSKITTVKIEFSSNNGNTWETIVTNFDASKGKYTWEKIPAINSAQCLIRISDVSSPTVSDVMPTTFSIVIDINLMVLSPNGGEELEAGTDHEIRWYSRDIATVKLEYSINNGLSWSTIVNNLTNTGLYLWEPIPSTPTTLAKIKITDVDNPANVDQSDTTFSILPEASITILSPASGDKWQSGTVQNIVWNSKNVANVKIEYSINNGATWTQIATSVPSNGSYAWSVPVHNSSLCNIKISDASDGRPSNIMNQPFTIYTGEDVLEVYSPNGGESWEIGTNQEIKWFAFGVTSLKIEYTTNNGQSWINIANSVPNIGTYNWKSIPNTPTSLAKVKISDASDGIPFDESNGTFTISQESQIQVLEPNGGEQLQAGTSTNIRWTSTNVENVHIEITTNNGANWTTIVRSTPSIGFYVWENIPDVSSQQCRIRVSDASDGIPSDISDGNFTITNQVVQTLIVTSPNGGEIWQSGVSELITWQSSGIDSVKIEYSLNNGTTWIVIAESVENADAYTWNPIPSVDDFKRSCKVRVSDAVDGKPMDESNGTFTIKPIPSITLLTPNGGEEFTAGESFDITWTSIGIEKITIESTSNNGVKWDTVAASINNTGTYSTEFAIPSTEYKVRVKEASTGSPVDASDGTFTILPKITKSITVVRPNGGENWLTSKDPNNPNYHEIRWESNNVEKVDIQYSLNGGATWNNIVFGIPSNGLYNWRVPENIQFRTDLAKIRIRETNNENLFDDTDGFFSIHPQVKLLRIEQPLGDEYYFCPDDPCEDLFNLVTWTSAGISHVKIEYTSDNGATWETFEEQYPSSGAYPIPIPLVGQCVFDVDSNFVFIPDLPTSQARIRITDATPIGVPYVPVADPTIVDVSEQFNLGICPLSSKVGLKPNNEIIGRKE</sequence>
<dbReference type="PROSITE" id="PS51257">
    <property type="entry name" value="PROKAR_LIPOPROTEIN"/>
    <property type="match status" value="1"/>
</dbReference>
<name>A0A0W8FXT3_9ZZZZ</name>
<accession>A0A0W8FXT3</accession>